<feature type="compositionally biased region" description="Basic and acidic residues" evidence="1">
    <location>
        <begin position="9"/>
        <end position="24"/>
    </location>
</feature>
<accession>A0ABX2JWH8</accession>
<evidence type="ECO:0000256" key="1">
    <source>
        <dbReference type="SAM" id="MobiDB-lite"/>
    </source>
</evidence>
<reference evidence="2 3" key="1">
    <citation type="submission" date="2019-05" db="EMBL/GenBank/DDBJ databases">
        <title>Mycolicibacterium sphagni ENV482 genome assembly.</title>
        <authorList>
            <person name="Chen W."/>
            <person name="Faulkner N.W."/>
            <person name="Hyman M.R."/>
        </authorList>
    </citation>
    <scope>NUCLEOTIDE SEQUENCE [LARGE SCALE GENOMIC DNA]</scope>
    <source>
        <strain evidence="2 3">ENV482</strain>
    </source>
</reference>
<dbReference type="RefSeq" id="WP_174399825.1">
    <property type="nucleotide sequence ID" value="NZ_VBSB01000014.1"/>
</dbReference>
<name>A0ABX2JWH8_9MYCO</name>
<evidence type="ECO:0000313" key="2">
    <source>
        <dbReference type="EMBL" id="NTY62093.1"/>
    </source>
</evidence>
<proteinExistence type="predicted"/>
<protein>
    <submittedName>
        <fullName evidence="2">Uncharacterized protein</fullName>
    </submittedName>
</protein>
<dbReference type="EMBL" id="VBSB01000014">
    <property type="protein sequence ID" value="NTY62093.1"/>
    <property type="molecule type" value="Genomic_DNA"/>
</dbReference>
<comment type="caution">
    <text evidence="2">The sequence shown here is derived from an EMBL/GenBank/DDBJ whole genome shotgun (WGS) entry which is preliminary data.</text>
</comment>
<gene>
    <name evidence="2" type="ORF">FEG63_21330</name>
</gene>
<feature type="region of interest" description="Disordered" evidence="1">
    <location>
        <begin position="1"/>
        <end position="24"/>
    </location>
</feature>
<dbReference type="Proteomes" id="UP000708347">
    <property type="component" value="Unassembled WGS sequence"/>
</dbReference>
<evidence type="ECO:0000313" key="3">
    <source>
        <dbReference type="Proteomes" id="UP000708347"/>
    </source>
</evidence>
<organism evidence="2 3">
    <name type="scientific">Mycolicibacterium sphagni</name>
    <dbReference type="NCBI Taxonomy" id="1786"/>
    <lineage>
        <taxon>Bacteria</taxon>
        <taxon>Bacillati</taxon>
        <taxon>Actinomycetota</taxon>
        <taxon>Actinomycetes</taxon>
        <taxon>Mycobacteriales</taxon>
        <taxon>Mycobacteriaceae</taxon>
        <taxon>Mycolicibacterium</taxon>
    </lineage>
</organism>
<keyword evidence="3" id="KW-1185">Reference proteome</keyword>
<sequence length="80" mass="8848">MHPLRRRSGSADRRAAVEHDPADDAARVRSFTDDITAACIDLIDLPLDITTQRRVVELLLHAAPEAEQAITRLNNTAVPH</sequence>